<reference evidence="19 20" key="1">
    <citation type="journal article" date="2007" name="Science">
        <title>Sea anemone genome reveals ancestral eumetazoan gene repertoire and genomic organization.</title>
        <authorList>
            <person name="Putnam N.H."/>
            <person name="Srivastava M."/>
            <person name="Hellsten U."/>
            <person name="Dirks B."/>
            <person name="Chapman J."/>
            <person name="Salamov A."/>
            <person name="Terry A."/>
            <person name="Shapiro H."/>
            <person name="Lindquist E."/>
            <person name="Kapitonov V.V."/>
            <person name="Jurka J."/>
            <person name="Genikhovich G."/>
            <person name="Grigoriev I.V."/>
            <person name="Lucas S.M."/>
            <person name="Steele R.E."/>
            <person name="Finnerty J.R."/>
            <person name="Technau U."/>
            <person name="Martindale M.Q."/>
            <person name="Rokhsar D.S."/>
        </authorList>
    </citation>
    <scope>NUCLEOTIDE SEQUENCE [LARGE SCALE GENOMIC DNA]</scope>
    <source>
        <strain evidence="20">CH2 X CH6</strain>
    </source>
</reference>
<dbReference type="PROSITE" id="PS50016">
    <property type="entry name" value="ZF_PHD_2"/>
    <property type="match status" value="1"/>
</dbReference>
<keyword evidence="5" id="KW-0479">Metal-binding</keyword>
<evidence type="ECO:0000256" key="14">
    <source>
        <dbReference type="ARBA" id="ARBA00023242"/>
    </source>
</evidence>
<evidence type="ECO:0000256" key="13">
    <source>
        <dbReference type="ARBA" id="ARBA00023163"/>
    </source>
</evidence>
<dbReference type="AlphaFoldDB" id="A7S985"/>
<dbReference type="GO" id="GO:0005634">
    <property type="term" value="C:nucleus"/>
    <property type="evidence" value="ECO:0007669"/>
    <property type="project" value="UniProtKB-SubCell"/>
</dbReference>
<feature type="non-terminal residue" evidence="19">
    <location>
        <position position="273"/>
    </location>
</feature>
<keyword evidence="20" id="KW-1185">Reference proteome</keyword>
<dbReference type="InterPro" id="IPR036388">
    <property type="entry name" value="WH-like_DNA-bd_sf"/>
</dbReference>
<evidence type="ECO:0000313" key="19">
    <source>
        <dbReference type="EMBL" id="EDO39741.1"/>
    </source>
</evidence>
<keyword evidence="14" id="KW-0539">Nucleus</keyword>
<dbReference type="InterPro" id="IPR048589">
    <property type="entry name" value="SAMD1-like_WH"/>
</dbReference>
<name>A7S985_NEMVE</name>
<sequence>YLLWILQAINKVKGQKQRPSEDRIIHVLETGYGLSRDIISEQLDRCVEAGKVLKVTFKGKNSYKDPSRMPGWKKPSEKTMDFHTYVQEALESVGEEGCSSQIVEKWIQENYGDSIHPRTDIRSHVKTILKQGVSAGKFLKENRIFRLPSGSICQPPVLPFCLQPKPKANPPKATPNPLCGFCLGPAESNKEGDYEELISCADCGNSGHPSCLKYSPALTARVQSEPWQCIECKTCSVCRDAGDADNLLFCDMCDRGFHMECLDPPMSEMPTGK</sequence>
<dbReference type="Gene3D" id="1.10.10.10">
    <property type="entry name" value="Winged helix-like DNA-binding domain superfamily/Winged helix DNA-binding domain"/>
    <property type="match status" value="1"/>
</dbReference>
<evidence type="ECO:0000313" key="20">
    <source>
        <dbReference type="Proteomes" id="UP000001593"/>
    </source>
</evidence>
<dbReference type="InParanoid" id="A7S985"/>
<gene>
    <name evidence="19" type="ORF">NEMVEDRAFT_v1g24012</name>
</gene>
<keyword evidence="9" id="KW-0832">Ubl conjugation</keyword>
<evidence type="ECO:0000256" key="3">
    <source>
        <dbReference type="ARBA" id="ARBA00022499"/>
    </source>
</evidence>
<keyword evidence="4" id="KW-0597">Phosphoprotein</keyword>
<evidence type="ECO:0000256" key="8">
    <source>
        <dbReference type="ARBA" id="ARBA00022833"/>
    </source>
</evidence>
<dbReference type="OMA" id="KETNHIN"/>
<dbReference type="InterPro" id="IPR001965">
    <property type="entry name" value="Znf_PHD"/>
</dbReference>
<keyword evidence="12" id="KW-0010">Activator</keyword>
<comment type="subcellular location">
    <subcellularLocation>
        <location evidence="1">Nucleus</location>
    </subcellularLocation>
</comment>
<evidence type="ECO:0000256" key="12">
    <source>
        <dbReference type="ARBA" id="ARBA00023159"/>
    </source>
</evidence>
<dbReference type="STRING" id="45351.A7S985"/>
<dbReference type="Pfam" id="PF00538">
    <property type="entry name" value="Linker_histone"/>
    <property type="match status" value="1"/>
</dbReference>
<evidence type="ECO:0000256" key="9">
    <source>
        <dbReference type="ARBA" id="ARBA00022843"/>
    </source>
</evidence>
<keyword evidence="11" id="KW-0805">Transcription regulation</keyword>
<dbReference type="InterPro" id="IPR011011">
    <property type="entry name" value="Znf_FYVE_PHD"/>
</dbReference>
<dbReference type="GO" id="GO:0008270">
    <property type="term" value="F:zinc ion binding"/>
    <property type="evidence" value="ECO:0007669"/>
    <property type="project" value="UniProtKB-KW"/>
</dbReference>
<keyword evidence="2" id="KW-0678">Repressor</keyword>
<dbReference type="PROSITE" id="PS51504">
    <property type="entry name" value="H15"/>
    <property type="match status" value="1"/>
</dbReference>
<feature type="domain" description="SAMD1-like winged helix (WH)" evidence="18">
    <location>
        <begin position="1"/>
        <end position="69"/>
    </location>
</feature>
<dbReference type="PANTHER" id="PTHR45888:SF4">
    <property type="entry name" value="PHD FINGER PROTEIN 10"/>
    <property type="match status" value="1"/>
</dbReference>
<evidence type="ECO:0000259" key="16">
    <source>
        <dbReference type="PROSITE" id="PS50016"/>
    </source>
</evidence>
<dbReference type="eggNOG" id="KOG2747">
    <property type="taxonomic scope" value="Eukaryota"/>
</dbReference>
<dbReference type="GO" id="GO:0003677">
    <property type="term" value="F:DNA binding"/>
    <property type="evidence" value="ECO:0007669"/>
    <property type="project" value="InterPro"/>
</dbReference>
<dbReference type="FunFam" id="3.30.40.10:FF:000005">
    <property type="entry name" value="zinc finger protein isoform X1"/>
    <property type="match status" value="1"/>
</dbReference>
<dbReference type="InterPro" id="IPR013083">
    <property type="entry name" value="Znf_RING/FYVE/PHD"/>
</dbReference>
<evidence type="ECO:0000256" key="2">
    <source>
        <dbReference type="ARBA" id="ARBA00022491"/>
    </source>
</evidence>
<dbReference type="InterPro" id="IPR036390">
    <property type="entry name" value="WH_DNA-bd_sf"/>
</dbReference>
<accession>A7S985</accession>
<dbReference type="InterPro" id="IPR019787">
    <property type="entry name" value="Znf_PHD-finger"/>
</dbReference>
<dbReference type="CDD" id="cd15527">
    <property type="entry name" value="PHD2_KAT6A_6B"/>
    <property type="match status" value="1"/>
</dbReference>
<keyword evidence="3" id="KW-1017">Isopeptide bond</keyword>
<evidence type="ECO:0000256" key="7">
    <source>
        <dbReference type="ARBA" id="ARBA00022771"/>
    </source>
</evidence>
<evidence type="ECO:0000259" key="18">
    <source>
        <dbReference type="PROSITE" id="PS52014"/>
    </source>
</evidence>
<evidence type="ECO:0000256" key="15">
    <source>
        <dbReference type="PROSITE-ProRule" id="PRU00146"/>
    </source>
</evidence>
<organism evidence="19 20">
    <name type="scientific">Nematostella vectensis</name>
    <name type="common">Starlet sea anemone</name>
    <dbReference type="NCBI Taxonomy" id="45351"/>
    <lineage>
        <taxon>Eukaryota</taxon>
        <taxon>Metazoa</taxon>
        <taxon>Cnidaria</taxon>
        <taxon>Anthozoa</taxon>
        <taxon>Hexacorallia</taxon>
        <taxon>Actiniaria</taxon>
        <taxon>Edwardsiidae</taxon>
        <taxon>Nematostella</taxon>
    </lineage>
</organism>
<dbReference type="Pfam" id="PF21524">
    <property type="entry name" value="SAMD1_WH"/>
    <property type="match status" value="1"/>
</dbReference>
<evidence type="ECO:0000256" key="6">
    <source>
        <dbReference type="ARBA" id="ARBA00022737"/>
    </source>
</evidence>
<evidence type="ECO:0000256" key="1">
    <source>
        <dbReference type="ARBA" id="ARBA00004123"/>
    </source>
</evidence>
<dbReference type="InterPro" id="IPR005818">
    <property type="entry name" value="Histone_H1/H5_H15"/>
</dbReference>
<feature type="domain" description="PHD-type" evidence="16">
    <location>
        <begin position="176"/>
        <end position="235"/>
    </location>
</feature>
<evidence type="ECO:0000256" key="5">
    <source>
        <dbReference type="ARBA" id="ARBA00022723"/>
    </source>
</evidence>
<dbReference type="GO" id="GO:0006334">
    <property type="term" value="P:nucleosome assembly"/>
    <property type="evidence" value="ECO:0007669"/>
    <property type="project" value="InterPro"/>
</dbReference>
<proteinExistence type="predicted"/>
<dbReference type="EMBL" id="DS469602">
    <property type="protein sequence ID" value="EDO39741.1"/>
    <property type="molecule type" value="Genomic_DNA"/>
</dbReference>
<keyword evidence="10" id="KW-0156">Chromatin regulator</keyword>
<dbReference type="CDD" id="cd15618">
    <property type="entry name" value="PHD1_MOZ_MORF"/>
    <property type="match status" value="1"/>
</dbReference>
<evidence type="ECO:0000256" key="4">
    <source>
        <dbReference type="ARBA" id="ARBA00022553"/>
    </source>
</evidence>
<keyword evidence="7 15" id="KW-0863">Zinc-finger</keyword>
<dbReference type="PhylomeDB" id="A7S985"/>
<feature type="domain" description="H15" evidence="17">
    <location>
        <begin position="73"/>
        <end position="149"/>
    </location>
</feature>
<evidence type="ECO:0000259" key="17">
    <source>
        <dbReference type="PROSITE" id="PS51504"/>
    </source>
</evidence>
<dbReference type="HOGENOM" id="CLU_1167066_0_0_1"/>
<dbReference type="SMART" id="SM00249">
    <property type="entry name" value="PHD"/>
    <property type="match status" value="2"/>
</dbReference>
<dbReference type="SUPFAM" id="SSF46785">
    <property type="entry name" value="Winged helix' DNA-binding domain"/>
    <property type="match status" value="1"/>
</dbReference>
<evidence type="ECO:0000256" key="11">
    <source>
        <dbReference type="ARBA" id="ARBA00023015"/>
    </source>
</evidence>
<feature type="non-terminal residue" evidence="19">
    <location>
        <position position="1"/>
    </location>
</feature>
<dbReference type="Pfam" id="PF00628">
    <property type="entry name" value="PHD"/>
    <property type="match status" value="2"/>
</dbReference>
<dbReference type="PROSITE" id="PS52014">
    <property type="entry name" value="SAMD1_WH"/>
    <property type="match status" value="1"/>
</dbReference>
<dbReference type="Gene3D" id="3.30.40.10">
    <property type="entry name" value="Zinc/RING finger domain, C3HC4 (zinc finger)"/>
    <property type="match status" value="1"/>
</dbReference>
<dbReference type="SUPFAM" id="SSF57903">
    <property type="entry name" value="FYVE/PHD zinc finger"/>
    <property type="match status" value="2"/>
</dbReference>
<keyword evidence="13" id="KW-0804">Transcription</keyword>
<dbReference type="PANTHER" id="PTHR45888">
    <property type="entry name" value="HL01030P-RELATED"/>
    <property type="match status" value="1"/>
</dbReference>
<keyword evidence="6" id="KW-0677">Repeat</keyword>
<dbReference type="GO" id="GO:0000786">
    <property type="term" value="C:nucleosome"/>
    <property type="evidence" value="ECO:0007669"/>
    <property type="project" value="InterPro"/>
</dbReference>
<dbReference type="Proteomes" id="UP000001593">
    <property type="component" value="Unassembled WGS sequence"/>
</dbReference>
<protein>
    <submittedName>
        <fullName evidence="19">Uncharacterized protein</fullName>
    </submittedName>
</protein>
<keyword evidence="8" id="KW-0862">Zinc</keyword>
<evidence type="ECO:0000256" key="10">
    <source>
        <dbReference type="ARBA" id="ARBA00022853"/>
    </source>
</evidence>